<keyword evidence="2" id="KW-0732">Signal</keyword>
<evidence type="ECO:0000313" key="5">
    <source>
        <dbReference type="Proteomes" id="UP000215694"/>
    </source>
</evidence>
<reference evidence="4 5" key="1">
    <citation type="journal article" date="2017" name="Genome Announc.">
        <title>Draft Genome Sequence of Romboutsia weinsteinii sp. nov. Strain CCRI-19649(T) Isolated from Surface Water.</title>
        <authorList>
            <person name="Maheux A.F."/>
            <person name="Boudreau D.K."/>
            <person name="Berube E."/>
            <person name="Boissinot M."/>
            <person name="Cantin P."/>
            <person name="Raymond F."/>
            <person name="Corbeil J."/>
            <person name="Omar R.F."/>
            <person name="Bergeron M.G."/>
        </authorList>
    </citation>
    <scope>NUCLEOTIDE SEQUENCE [LARGE SCALE GENOMIC DNA]</scope>
    <source>
        <strain evidence="4 5">CCRI-19649</strain>
    </source>
</reference>
<dbReference type="Pfam" id="PF03413">
    <property type="entry name" value="PepSY"/>
    <property type="match status" value="2"/>
</dbReference>
<feature type="region of interest" description="Disordered" evidence="1">
    <location>
        <begin position="22"/>
        <end position="45"/>
    </location>
</feature>
<dbReference type="OrthoDB" id="5361545at2"/>
<comment type="caution">
    <text evidence="4">The sequence shown here is derived from an EMBL/GenBank/DDBJ whole genome shotgun (WGS) entry which is preliminary data.</text>
</comment>
<gene>
    <name evidence="4" type="ORF">CHL78_007760</name>
</gene>
<evidence type="ECO:0000256" key="1">
    <source>
        <dbReference type="SAM" id="MobiDB-lite"/>
    </source>
</evidence>
<dbReference type="InterPro" id="IPR025711">
    <property type="entry name" value="PepSY"/>
</dbReference>
<protein>
    <recommendedName>
        <fullName evidence="3">PepSY domain-containing protein</fullName>
    </recommendedName>
</protein>
<evidence type="ECO:0000313" key="4">
    <source>
        <dbReference type="EMBL" id="RDY27890.1"/>
    </source>
</evidence>
<organism evidence="4 5">
    <name type="scientific">Romboutsia weinsteinii</name>
    <dbReference type="NCBI Taxonomy" id="2020949"/>
    <lineage>
        <taxon>Bacteria</taxon>
        <taxon>Bacillati</taxon>
        <taxon>Bacillota</taxon>
        <taxon>Clostridia</taxon>
        <taxon>Peptostreptococcales</taxon>
        <taxon>Peptostreptococcaceae</taxon>
        <taxon>Romboutsia</taxon>
    </lineage>
</organism>
<dbReference type="AlphaFoldDB" id="A0A371J521"/>
<accession>A0A371J521</accession>
<keyword evidence="5" id="KW-1185">Reference proteome</keyword>
<sequence>MKKVLAIILSSLLVISAVGCSKPSTEKHNSAPNSNETAKKEAPVEIPSKDEINLDKAIELALREIDGTVVSAEYEHGTNSYYEVDIVKDKAKHEIEVEAKTGNILRNEIDNNYTYNIGEIKITLDEAKDIALKNIAGGTIKSLSLEKSGNVDIYNFDILKDKHDYDVEINALDGSVIKSEKDLND</sequence>
<feature type="chain" id="PRO_5038815446" description="PepSY domain-containing protein" evidence="2">
    <location>
        <begin position="20"/>
        <end position="185"/>
    </location>
</feature>
<feature type="domain" description="PepSY" evidence="3">
    <location>
        <begin position="121"/>
        <end position="180"/>
    </location>
</feature>
<dbReference type="Gene3D" id="3.10.450.40">
    <property type="match status" value="2"/>
</dbReference>
<dbReference type="EMBL" id="NOJY02000010">
    <property type="protein sequence ID" value="RDY27890.1"/>
    <property type="molecule type" value="Genomic_DNA"/>
</dbReference>
<name>A0A371J521_9FIRM</name>
<dbReference type="Proteomes" id="UP000215694">
    <property type="component" value="Unassembled WGS sequence"/>
</dbReference>
<feature type="domain" description="PepSY" evidence="3">
    <location>
        <begin position="52"/>
        <end position="106"/>
    </location>
</feature>
<dbReference type="PROSITE" id="PS51257">
    <property type="entry name" value="PROKAR_LIPOPROTEIN"/>
    <property type="match status" value="1"/>
</dbReference>
<evidence type="ECO:0000256" key="2">
    <source>
        <dbReference type="SAM" id="SignalP"/>
    </source>
</evidence>
<feature type="signal peptide" evidence="2">
    <location>
        <begin position="1"/>
        <end position="19"/>
    </location>
</feature>
<dbReference type="RefSeq" id="WP_094367901.1">
    <property type="nucleotide sequence ID" value="NZ_NOJY02000010.1"/>
</dbReference>
<evidence type="ECO:0000259" key="3">
    <source>
        <dbReference type="Pfam" id="PF03413"/>
    </source>
</evidence>
<proteinExistence type="predicted"/>